<gene>
    <name evidence="5" type="ORF">HBA54_17370</name>
</gene>
<protein>
    <submittedName>
        <fullName evidence="5">GntR family transcriptional regulator</fullName>
    </submittedName>
</protein>
<name>A0A967KAB1_9PROT</name>
<dbReference type="GO" id="GO:0003700">
    <property type="term" value="F:DNA-binding transcription factor activity"/>
    <property type="evidence" value="ECO:0007669"/>
    <property type="project" value="InterPro"/>
</dbReference>
<feature type="domain" description="HTH gntR-type" evidence="4">
    <location>
        <begin position="6"/>
        <end position="73"/>
    </location>
</feature>
<keyword evidence="6" id="KW-1185">Reference proteome</keyword>
<evidence type="ECO:0000256" key="1">
    <source>
        <dbReference type="ARBA" id="ARBA00023015"/>
    </source>
</evidence>
<dbReference type="InterPro" id="IPR036390">
    <property type="entry name" value="WH_DNA-bd_sf"/>
</dbReference>
<evidence type="ECO:0000259" key="4">
    <source>
        <dbReference type="PROSITE" id="PS50949"/>
    </source>
</evidence>
<dbReference type="InterPro" id="IPR011711">
    <property type="entry name" value="GntR_C"/>
</dbReference>
<dbReference type="Pfam" id="PF00392">
    <property type="entry name" value="GntR"/>
    <property type="match status" value="1"/>
</dbReference>
<keyword evidence="2" id="KW-0238">DNA-binding</keyword>
<dbReference type="SMART" id="SM00345">
    <property type="entry name" value="HTH_GNTR"/>
    <property type="match status" value="1"/>
</dbReference>
<comment type="caution">
    <text evidence="5">The sequence shown here is derived from an EMBL/GenBank/DDBJ whole genome shotgun (WGS) entry which is preliminary data.</text>
</comment>
<dbReference type="PANTHER" id="PTHR43537">
    <property type="entry name" value="TRANSCRIPTIONAL REGULATOR, GNTR FAMILY"/>
    <property type="match status" value="1"/>
</dbReference>
<evidence type="ECO:0000313" key="5">
    <source>
        <dbReference type="EMBL" id="NIA70377.1"/>
    </source>
</evidence>
<evidence type="ECO:0000313" key="6">
    <source>
        <dbReference type="Proteomes" id="UP000761264"/>
    </source>
</evidence>
<dbReference type="PANTHER" id="PTHR43537:SF53">
    <property type="entry name" value="HTH-TYPE TRANSCRIPTIONAL REPRESSOR NANR"/>
    <property type="match status" value="1"/>
</dbReference>
<evidence type="ECO:0000256" key="3">
    <source>
        <dbReference type="ARBA" id="ARBA00023163"/>
    </source>
</evidence>
<dbReference type="RefSeq" id="WP_167226895.1">
    <property type="nucleotide sequence ID" value="NZ_JAAQPH010000013.1"/>
</dbReference>
<dbReference type="SUPFAM" id="SSF46785">
    <property type="entry name" value="Winged helix' DNA-binding domain"/>
    <property type="match status" value="1"/>
</dbReference>
<proteinExistence type="predicted"/>
<keyword evidence="3" id="KW-0804">Transcription</keyword>
<dbReference type="Pfam" id="PF07729">
    <property type="entry name" value="FCD"/>
    <property type="match status" value="1"/>
</dbReference>
<dbReference type="GO" id="GO:0003677">
    <property type="term" value="F:DNA binding"/>
    <property type="evidence" value="ECO:0007669"/>
    <property type="project" value="UniProtKB-KW"/>
</dbReference>
<dbReference type="InterPro" id="IPR036388">
    <property type="entry name" value="WH-like_DNA-bd_sf"/>
</dbReference>
<dbReference type="AlphaFoldDB" id="A0A967KAB1"/>
<reference evidence="5" key="1">
    <citation type="submission" date="2020-03" db="EMBL/GenBank/DDBJ databases">
        <title>Genome of Pelagibius litoralis DSM 21314T.</title>
        <authorList>
            <person name="Wang G."/>
        </authorList>
    </citation>
    <scope>NUCLEOTIDE SEQUENCE</scope>
    <source>
        <strain evidence="5">DSM 21314</strain>
    </source>
</reference>
<sequence>MKQKALSPKEALYQDLKRSILTMNRAPGSDIDEVRLAAEYGLSRTPLREVLSKMAGEGYLELRQHRGAQVSAMTHKTLRDFFLAAPLIYAATSRLAAQNAMPEQIASLKEVQRGFRAAVDNGNIEDRVFYNDRFHALIGEIANNIYLTPSLRRLLIDHARIAGTFYRPRNAQMHDNLATAAEQHDQMIESIETGDEDRAAQLAIDHWTLSRCMIEMFVTPKGLDVPLGSLI</sequence>
<dbReference type="EMBL" id="JAAQPH010000013">
    <property type="protein sequence ID" value="NIA70377.1"/>
    <property type="molecule type" value="Genomic_DNA"/>
</dbReference>
<dbReference type="InterPro" id="IPR008920">
    <property type="entry name" value="TF_FadR/GntR_C"/>
</dbReference>
<dbReference type="PROSITE" id="PS50949">
    <property type="entry name" value="HTH_GNTR"/>
    <property type="match status" value="1"/>
</dbReference>
<dbReference type="InterPro" id="IPR000524">
    <property type="entry name" value="Tscrpt_reg_HTH_GntR"/>
</dbReference>
<accession>A0A967KAB1</accession>
<organism evidence="5 6">
    <name type="scientific">Pelagibius litoralis</name>
    <dbReference type="NCBI Taxonomy" id="374515"/>
    <lineage>
        <taxon>Bacteria</taxon>
        <taxon>Pseudomonadati</taxon>
        <taxon>Pseudomonadota</taxon>
        <taxon>Alphaproteobacteria</taxon>
        <taxon>Rhodospirillales</taxon>
        <taxon>Rhodovibrionaceae</taxon>
        <taxon>Pelagibius</taxon>
    </lineage>
</organism>
<dbReference type="SUPFAM" id="SSF48008">
    <property type="entry name" value="GntR ligand-binding domain-like"/>
    <property type="match status" value="1"/>
</dbReference>
<dbReference type="Gene3D" id="1.10.10.10">
    <property type="entry name" value="Winged helix-like DNA-binding domain superfamily/Winged helix DNA-binding domain"/>
    <property type="match status" value="1"/>
</dbReference>
<dbReference type="Gene3D" id="1.20.120.530">
    <property type="entry name" value="GntR ligand-binding domain-like"/>
    <property type="match status" value="1"/>
</dbReference>
<dbReference type="Proteomes" id="UP000761264">
    <property type="component" value="Unassembled WGS sequence"/>
</dbReference>
<evidence type="ECO:0000256" key="2">
    <source>
        <dbReference type="ARBA" id="ARBA00023125"/>
    </source>
</evidence>
<keyword evidence="1" id="KW-0805">Transcription regulation</keyword>
<dbReference type="SMART" id="SM00895">
    <property type="entry name" value="FCD"/>
    <property type="match status" value="1"/>
</dbReference>